<evidence type="ECO:0000256" key="7">
    <source>
        <dbReference type="ARBA" id="ARBA00023136"/>
    </source>
</evidence>
<organism evidence="14">
    <name type="scientific">Prevotella sp. GTC17254</name>
    <dbReference type="NCBI Taxonomy" id="3236794"/>
    <lineage>
        <taxon>Bacteria</taxon>
        <taxon>Pseudomonadati</taxon>
        <taxon>Bacteroidota</taxon>
        <taxon>Bacteroidia</taxon>
        <taxon>Bacteroidales</taxon>
        <taxon>Prevotellaceae</taxon>
        <taxon>Prevotella</taxon>
    </lineage>
</organism>
<evidence type="ECO:0000256" key="9">
    <source>
        <dbReference type="PROSITE-ProRule" id="PRU01360"/>
    </source>
</evidence>
<evidence type="ECO:0000256" key="1">
    <source>
        <dbReference type="ARBA" id="ARBA00004571"/>
    </source>
</evidence>
<dbReference type="Pfam" id="PF00593">
    <property type="entry name" value="TonB_dep_Rec_b-barrel"/>
    <property type="match status" value="1"/>
</dbReference>
<dbReference type="PROSITE" id="PS52016">
    <property type="entry name" value="TONB_DEPENDENT_REC_3"/>
    <property type="match status" value="1"/>
</dbReference>
<keyword evidence="2 9" id="KW-0813">Transport</keyword>
<dbReference type="InterPro" id="IPR037066">
    <property type="entry name" value="Plug_dom_sf"/>
</dbReference>
<comment type="similarity">
    <text evidence="9 10">Belongs to the TonB-dependent receptor family.</text>
</comment>
<feature type="domain" description="TonB-dependent receptor plug" evidence="13">
    <location>
        <begin position="46"/>
        <end position="153"/>
    </location>
</feature>
<evidence type="ECO:0000259" key="12">
    <source>
        <dbReference type="Pfam" id="PF00593"/>
    </source>
</evidence>
<dbReference type="GO" id="GO:0015344">
    <property type="term" value="F:siderophore uptake transmembrane transporter activity"/>
    <property type="evidence" value="ECO:0007669"/>
    <property type="project" value="TreeGrafter"/>
</dbReference>
<dbReference type="InterPro" id="IPR039426">
    <property type="entry name" value="TonB-dep_rcpt-like"/>
</dbReference>
<evidence type="ECO:0000256" key="3">
    <source>
        <dbReference type="ARBA" id="ARBA00022452"/>
    </source>
</evidence>
<keyword evidence="8 9" id="KW-0998">Cell outer membrane</keyword>
<dbReference type="GO" id="GO:0009279">
    <property type="term" value="C:cell outer membrane"/>
    <property type="evidence" value="ECO:0007669"/>
    <property type="project" value="UniProtKB-SubCell"/>
</dbReference>
<evidence type="ECO:0000256" key="2">
    <source>
        <dbReference type="ARBA" id="ARBA00022448"/>
    </source>
</evidence>
<dbReference type="GO" id="GO:0044718">
    <property type="term" value="P:siderophore transmembrane transport"/>
    <property type="evidence" value="ECO:0007669"/>
    <property type="project" value="TreeGrafter"/>
</dbReference>
<feature type="chain" id="PRO_5044308567" evidence="11">
    <location>
        <begin position="19"/>
        <end position="736"/>
    </location>
</feature>
<keyword evidence="5 11" id="KW-0732">Signal</keyword>
<accession>A0AB33J1C8</accession>
<evidence type="ECO:0000256" key="5">
    <source>
        <dbReference type="ARBA" id="ARBA00022729"/>
    </source>
</evidence>
<keyword evidence="7 9" id="KW-0472">Membrane</keyword>
<comment type="subcellular location">
    <subcellularLocation>
        <location evidence="1 9">Cell outer membrane</location>
        <topology evidence="1 9">Multi-pass membrane protein</topology>
    </subcellularLocation>
</comment>
<dbReference type="PROSITE" id="PS01156">
    <property type="entry name" value="TONB_DEPENDENT_REC_2"/>
    <property type="match status" value="1"/>
</dbReference>
<proteinExistence type="inferred from homology"/>
<evidence type="ECO:0000256" key="6">
    <source>
        <dbReference type="ARBA" id="ARBA00023077"/>
    </source>
</evidence>
<keyword evidence="4 9" id="KW-0812">Transmembrane</keyword>
<dbReference type="PANTHER" id="PTHR30069:SF50">
    <property type="entry name" value="TONB-DEPENDENT RECEPTOR HI_1217-RELATED"/>
    <property type="match status" value="1"/>
</dbReference>
<evidence type="ECO:0000313" key="14">
    <source>
        <dbReference type="EMBL" id="BFO74108.1"/>
    </source>
</evidence>
<protein>
    <submittedName>
        <fullName evidence="14">TonB-dependent receptor</fullName>
    </submittedName>
</protein>
<dbReference type="InterPro" id="IPR000531">
    <property type="entry name" value="Beta-barrel_TonB"/>
</dbReference>
<feature type="signal peptide" evidence="11">
    <location>
        <begin position="1"/>
        <end position="18"/>
    </location>
</feature>
<dbReference type="Gene3D" id="2.40.170.20">
    <property type="entry name" value="TonB-dependent receptor, beta-barrel domain"/>
    <property type="match status" value="1"/>
</dbReference>
<reference evidence="14" key="1">
    <citation type="submission" date="2024-07" db="EMBL/GenBank/DDBJ databases">
        <title>Complete genome sequence of Prevotella sp. YM-2024 GTC17254.</title>
        <authorList>
            <person name="Hayashi M."/>
            <person name="Muto Y."/>
            <person name="Tanaka K."/>
            <person name="Niwa H."/>
        </authorList>
    </citation>
    <scope>NUCLEOTIDE SEQUENCE</scope>
    <source>
        <strain evidence="14">GTC17254</strain>
    </source>
</reference>
<dbReference type="InterPro" id="IPR010917">
    <property type="entry name" value="TonB_rcpt_CS"/>
</dbReference>
<name>A0AB33J1C8_9BACT</name>
<evidence type="ECO:0000256" key="8">
    <source>
        <dbReference type="ARBA" id="ARBA00023237"/>
    </source>
</evidence>
<dbReference type="CDD" id="cd01347">
    <property type="entry name" value="ligand_gated_channel"/>
    <property type="match status" value="1"/>
</dbReference>
<feature type="domain" description="TonB-dependent receptor-like beta-barrel" evidence="12">
    <location>
        <begin position="273"/>
        <end position="709"/>
    </location>
</feature>
<keyword evidence="14" id="KW-0675">Receptor</keyword>
<dbReference type="EMBL" id="AP035786">
    <property type="protein sequence ID" value="BFO74108.1"/>
    <property type="molecule type" value="Genomic_DNA"/>
</dbReference>
<keyword evidence="3 9" id="KW-1134">Transmembrane beta strand</keyword>
<dbReference type="Pfam" id="PF07715">
    <property type="entry name" value="Plug"/>
    <property type="match status" value="1"/>
</dbReference>
<dbReference type="InterPro" id="IPR012910">
    <property type="entry name" value="Plug_dom"/>
</dbReference>
<dbReference type="PANTHER" id="PTHR30069">
    <property type="entry name" value="TONB-DEPENDENT OUTER MEMBRANE RECEPTOR"/>
    <property type="match status" value="1"/>
</dbReference>
<dbReference type="Gene3D" id="2.170.130.10">
    <property type="entry name" value="TonB-dependent receptor, plug domain"/>
    <property type="match status" value="1"/>
</dbReference>
<dbReference type="InterPro" id="IPR036942">
    <property type="entry name" value="Beta-barrel_TonB_sf"/>
</dbReference>
<gene>
    <name evidence="14" type="ORF">GTC17254_17050</name>
</gene>
<evidence type="ECO:0000256" key="10">
    <source>
        <dbReference type="RuleBase" id="RU003357"/>
    </source>
</evidence>
<evidence type="ECO:0000256" key="11">
    <source>
        <dbReference type="SAM" id="SignalP"/>
    </source>
</evidence>
<dbReference type="AlphaFoldDB" id="A0AB33J1C8"/>
<keyword evidence="6 10" id="KW-0798">TonB box</keyword>
<dbReference type="SUPFAM" id="SSF56935">
    <property type="entry name" value="Porins"/>
    <property type="match status" value="1"/>
</dbReference>
<evidence type="ECO:0000259" key="13">
    <source>
        <dbReference type="Pfam" id="PF07715"/>
    </source>
</evidence>
<evidence type="ECO:0000256" key="4">
    <source>
        <dbReference type="ARBA" id="ARBA00022692"/>
    </source>
</evidence>
<sequence>MKRIQVLSLALLAASSVAANKVGRLDTTTFKLQEVVVSASKWQQSKREQPKRISTINSQQFLFENPQTAADLLDLSGLVYIQKSQLGGGSPMIRGFSTNRLLYSVDGIRMNTAIFRSGNLQNVISLDPFAMERTEVLFGPGSVIYGSDAMGGVMSFTTKNPVFSSKAGRVKVQGSATARYSSANNERTGHFDVSVGGRKWAFLTSFSSFTFDDLKQGSHGPQDYLKPYLVQRHNNKEDIAITNPNPLVQSPSGYSQINLMQKIAFRPSKNWDLQYALHYSETSDYSRYDRHTRIKKGLPQYGEWNYGPQVWMLNQFTAQHMARNTFYDRMAVRLAVQRFEESRIDRKFNKNTRNTTKEVVDAYSAGIDFTKNIARHSLYYGIEYVYDDVRSNGLETNVGTNETKQGLARYPQSHWASYAAYLQALFRLSSKLNLEAGLRYNYYDLSADFSNNNLELGFAPKQSNRKGAVSGSLGLTYQPTADWLLSVNAGRGFRTPNVDDMGKLYDSVDGSVVVPNPGLKPEYAHNVELGIVKTFGSFLKLDLSAYYTHLDNALVRRDFTVNGKDRMLYKGEEAKILAIQNAASAYVSGFQLACYATLPMGFGYNMQLNLQHGKEELDNGERSTIRHAAPFFGRAALTYRCNRLSMELYTQFQAKRSYEDMPESEKGKTELYALDSNGHVYAPAWFTLNVKAQYKQGNHFLINAGLENIADRRYRHYSSGISAPGRNFIVSTTYMF</sequence>